<gene>
    <name evidence="1" type="ORF">FHS18_004030</name>
</gene>
<evidence type="ECO:0008006" key="3">
    <source>
        <dbReference type="Google" id="ProtNLM"/>
    </source>
</evidence>
<evidence type="ECO:0000313" key="2">
    <source>
        <dbReference type="Proteomes" id="UP000570361"/>
    </source>
</evidence>
<reference evidence="1 2" key="1">
    <citation type="submission" date="2020-08" db="EMBL/GenBank/DDBJ databases">
        <title>Genomic Encyclopedia of Type Strains, Phase III (KMG-III): the genomes of soil and plant-associated and newly described type strains.</title>
        <authorList>
            <person name="Whitman W."/>
        </authorList>
    </citation>
    <scope>NUCLEOTIDE SEQUENCE [LARGE SCALE GENOMIC DNA]</scope>
    <source>
        <strain evidence="1 2">CECT 5862</strain>
    </source>
</reference>
<dbReference type="Proteomes" id="UP000570361">
    <property type="component" value="Unassembled WGS sequence"/>
</dbReference>
<dbReference type="EMBL" id="JACHXK010000009">
    <property type="protein sequence ID" value="MBB3111962.1"/>
    <property type="molecule type" value="Genomic_DNA"/>
</dbReference>
<dbReference type="RefSeq" id="WP_183601805.1">
    <property type="nucleotide sequence ID" value="NZ_JACHXK010000009.1"/>
</dbReference>
<accession>A0A7W5B0E5</accession>
<sequence>MDNTFSYNKYINNAPDDEIWKPFSESEKVHFQSLVMSVRVALEEGDRHQKGLALESLMTYVYQRFDEIAVIHYNLTSGDNQIDHMIEFVDGLTPTFIHKNIGLRIIGESKNHKKAIGVREVADLKELLRSKNSQMGIFSSYYSFSKKQNNLWHYAEGKRRKLALADKVFIIGFTLEELSQLIDKNFYTLIKQKYNCLIDETEDIMTEFLSEDQAVTYSDRLFCALKQLFTNEIINQDSFEVGVRQINEKYGQITYEY</sequence>
<evidence type="ECO:0000313" key="1">
    <source>
        <dbReference type="EMBL" id="MBB3111962.1"/>
    </source>
</evidence>
<organism evidence="1 2">
    <name type="scientific">Paenibacillus phyllosphaerae</name>
    <dbReference type="NCBI Taxonomy" id="274593"/>
    <lineage>
        <taxon>Bacteria</taxon>
        <taxon>Bacillati</taxon>
        <taxon>Bacillota</taxon>
        <taxon>Bacilli</taxon>
        <taxon>Bacillales</taxon>
        <taxon>Paenibacillaceae</taxon>
        <taxon>Paenibacillus</taxon>
    </lineage>
</organism>
<proteinExistence type="predicted"/>
<name>A0A7W5B0E5_9BACL</name>
<comment type="caution">
    <text evidence="1">The sequence shown here is derived from an EMBL/GenBank/DDBJ whole genome shotgun (WGS) entry which is preliminary data.</text>
</comment>
<dbReference type="AlphaFoldDB" id="A0A7W5B0E5"/>
<keyword evidence="2" id="KW-1185">Reference proteome</keyword>
<protein>
    <recommendedName>
        <fullName evidence="3">Restriction endonuclease type IV Mrr domain-containing protein</fullName>
    </recommendedName>
</protein>